<dbReference type="HOGENOM" id="CLU_083681_0_0_1"/>
<keyword evidence="3" id="KW-0175">Coiled coil</keyword>
<feature type="region of interest" description="Disordered" evidence="4">
    <location>
        <begin position="49"/>
        <end position="140"/>
    </location>
</feature>
<dbReference type="PANTHER" id="PTHR48112">
    <property type="entry name" value="HIGH MOBILITY GROUP PROTEIN DSP1"/>
    <property type="match status" value="1"/>
</dbReference>
<accession>A0A060S9M4</accession>
<feature type="DNA-binding region" description="HMG box" evidence="2">
    <location>
        <begin position="153"/>
        <end position="222"/>
    </location>
</feature>
<dbReference type="STRING" id="5643.A0A060S9M4"/>
<dbReference type="EMBL" id="CCBP010000030">
    <property type="protein sequence ID" value="CDO68979.1"/>
    <property type="molecule type" value="Genomic_DNA"/>
</dbReference>
<dbReference type="PANTHER" id="PTHR48112:SF22">
    <property type="entry name" value="MITOCHONDRIAL TRANSCRIPTION FACTOR A, ISOFORM B"/>
    <property type="match status" value="1"/>
</dbReference>
<dbReference type="InterPro" id="IPR050342">
    <property type="entry name" value="HMGB"/>
</dbReference>
<feature type="compositionally biased region" description="Basic and acidic residues" evidence="4">
    <location>
        <begin position="91"/>
        <end position="140"/>
    </location>
</feature>
<dbReference type="Pfam" id="PF09011">
    <property type="entry name" value="HMG_box_2"/>
    <property type="match status" value="1"/>
</dbReference>
<evidence type="ECO:0000256" key="2">
    <source>
        <dbReference type="PROSITE-ProRule" id="PRU00267"/>
    </source>
</evidence>
<evidence type="ECO:0000313" key="6">
    <source>
        <dbReference type="EMBL" id="CDO68979.1"/>
    </source>
</evidence>
<evidence type="ECO:0000259" key="5">
    <source>
        <dbReference type="PROSITE" id="PS50118"/>
    </source>
</evidence>
<keyword evidence="2" id="KW-0539">Nucleus</keyword>
<dbReference type="GO" id="GO:0003677">
    <property type="term" value="F:DNA binding"/>
    <property type="evidence" value="ECO:0007669"/>
    <property type="project" value="UniProtKB-UniRule"/>
</dbReference>
<dbReference type="GO" id="GO:0005634">
    <property type="term" value="C:nucleus"/>
    <property type="evidence" value="ECO:0007669"/>
    <property type="project" value="UniProtKB-UniRule"/>
</dbReference>
<dbReference type="AlphaFoldDB" id="A0A060S9M4"/>
<feature type="compositionally biased region" description="Basic and acidic residues" evidence="4">
    <location>
        <begin position="52"/>
        <end position="62"/>
    </location>
</feature>
<feature type="coiled-coil region" evidence="3">
    <location>
        <begin position="297"/>
        <end position="324"/>
    </location>
</feature>
<protein>
    <recommendedName>
        <fullName evidence="5">HMG box domain-containing protein</fullName>
    </recommendedName>
</protein>
<keyword evidence="1 2" id="KW-0238">DNA-binding</keyword>
<evidence type="ECO:0000256" key="4">
    <source>
        <dbReference type="SAM" id="MobiDB-lite"/>
    </source>
</evidence>
<evidence type="ECO:0000256" key="1">
    <source>
        <dbReference type="ARBA" id="ARBA00023125"/>
    </source>
</evidence>
<name>A0A060S9M4_PYCCI</name>
<keyword evidence="7" id="KW-1185">Reference proteome</keyword>
<dbReference type="InterPro" id="IPR036910">
    <property type="entry name" value="HMG_box_dom_sf"/>
</dbReference>
<comment type="caution">
    <text evidence="6">The sequence shown here is derived from an EMBL/GenBank/DDBJ whole genome shotgun (WGS) entry which is preliminary data.</text>
</comment>
<feature type="DNA-binding region" description="HMG box" evidence="2">
    <location>
        <begin position="249"/>
        <end position="322"/>
    </location>
</feature>
<dbReference type="OMA" id="WVKSHTP"/>
<dbReference type="OrthoDB" id="1919336at2759"/>
<feature type="domain" description="HMG box" evidence="5">
    <location>
        <begin position="249"/>
        <end position="322"/>
    </location>
</feature>
<evidence type="ECO:0000313" key="7">
    <source>
        <dbReference type="Proteomes" id="UP000029665"/>
    </source>
</evidence>
<dbReference type="Proteomes" id="UP000029665">
    <property type="component" value="Unassembled WGS sequence"/>
</dbReference>
<reference evidence="6" key="1">
    <citation type="submission" date="2014-01" db="EMBL/GenBank/DDBJ databases">
        <title>The genome of the white-rot fungus Pycnoporus cinnabarinus: a basidiomycete model with a versatile arsenal for lignocellulosic biomass breakdown.</title>
        <authorList>
            <person name="Levasseur A."/>
            <person name="Lomascolo A."/>
            <person name="Ruiz-Duenas F.J."/>
            <person name="Uzan E."/>
            <person name="Piumi F."/>
            <person name="Kues U."/>
            <person name="Ram A.F.J."/>
            <person name="Murat C."/>
            <person name="Haon M."/>
            <person name="Benoit I."/>
            <person name="Arfi Y."/>
            <person name="Chevret D."/>
            <person name="Drula E."/>
            <person name="Kwon M.J."/>
            <person name="Gouret P."/>
            <person name="Lesage-Meessen L."/>
            <person name="Lombard V."/>
            <person name="Mariette J."/>
            <person name="Noirot C."/>
            <person name="Park J."/>
            <person name="Patyshakuliyeva A."/>
            <person name="Wieneger R.A.B."/>
            <person name="Wosten H.A.B."/>
            <person name="Martin F."/>
            <person name="Coutinho P.M."/>
            <person name="de Vries R."/>
            <person name="Martinez A.T."/>
            <person name="Klopp C."/>
            <person name="Pontarotti P."/>
            <person name="Henrissat B."/>
            <person name="Record E."/>
        </authorList>
    </citation>
    <scope>NUCLEOTIDE SEQUENCE [LARGE SCALE GENOMIC DNA]</scope>
    <source>
        <strain evidence="6">BRFM137</strain>
    </source>
</reference>
<proteinExistence type="predicted"/>
<gene>
    <name evidence="6" type="ORF">BN946_scf184777.g9</name>
</gene>
<feature type="domain" description="HMG box" evidence="5">
    <location>
        <begin position="153"/>
        <end position="222"/>
    </location>
</feature>
<dbReference type="SUPFAM" id="SSF47095">
    <property type="entry name" value="HMG-box"/>
    <property type="match status" value="2"/>
</dbReference>
<dbReference type="PROSITE" id="PS50118">
    <property type="entry name" value="HMG_BOX_2"/>
    <property type="match status" value="2"/>
</dbReference>
<dbReference type="SMART" id="SM00398">
    <property type="entry name" value="HMG"/>
    <property type="match status" value="2"/>
</dbReference>
<evidence type="ECO:0000256" key="3">
    <source>
        <dbReference type="SAM" id="Coils"/>
    </source>
</evidence>
<dbReference type="Gene3D" id="1.10.30.10">
    <property type="entry name" value="High mobility group box domain"/>
    <property type="match status" value="2"/>
</dbReference>
<organism evidence="6 7">
    <name type="scientific">Pycnoporus cinnabarinus</name>
    <name type="common">Cinnabar-red polypore</name>
    <name type="synonym">Trametes cinnabarina</name>
    <dbReference type="NCBI Taxonomy" id="5643"/>
    <lineage>
        <taxon>Eukaryota</taxon>
        <taxon>Fungi</taxon>
        <taxon>Dikarya</taxon>
        <taxon>Basidiomycota</taxon>
        <taxon>Agaricomycotina</taxon>
        <taxon>Agaricomycetes</taxon>
        <taxon>Polyporales</taxon>
        <taxon>Polyporaceae</taxon>
        <taxon>Trametes</taxon>
    </lineage>
</organism>
<sequence>MLPRLATRVFSRVYASGLSLYALPVAGAARQHVAARTFLTTAVVAHPAATKAKADDASDGKPKTAKTAGRTKTKATKGKALTEKQAAALAAKKEREAARKKAAAEKAKAREQAQKEKAKAKAKLEKEKARANDPKSRFDGPLRTLKVRKDELPPKPSGAFAFFVADHVRGLQARTEGPIKFADISKGASAAWRDMTDEQKKPYFDKARQSLEEYTKAAEEWYKKSDPRIVKALSLQGHPLPKVPQAQDTKRPKQPYVAFVTENYHQVPVPPEVMANHRERLAYVSRELSARWKALPEEEKTKYVQRYEKELSEWEERQKARKAEAEA</sequence>
<dbReference type="InterPro" id="IPR009071">
    <property type="entry name" value="HMG_box_dom"/>
</dbReference>